<protein>
    <submittedName>
        <fullName evidence="2">Damage-inducible protein CinA</fullName>
    </submittedName>
</protein>
<proteinExistence type="predicted"/>
<keyword evidence="3" id="KW-1185">Reference proteome</keyword>
<sequence>MDQELEQLARKLGEQLAAKGLVMTTAESCTGGWVAKALTDIAGSSGCFDRGFITYSNEAKQEMLGVSEDTLERHGAVSEETVREMTQGALDNSQANVAVSISGIAGPGGGTSEKPVGTVCLAWGRDNGELVIGTYSFKGDRDQVRRQAVITALNGVLKIID</sequence>
<reference evidence="2 3" key="1">
    <citation type="submission" date="2016-11" db="EMBL/GenBank/DDBJ databases">
        <title>Mixed transmission modes and dynamic genome evolution in an obligate animal-bacterial symbiosis.</title>
        <authorList>
            <person name="Russell S.L."/>
            <person name="Corbett-Detig R.B."/>
            <person name="Cavanaugh C.M."/>
        </authorList>
    </citation>
    <scope>NUCLEOTIDE SEQUENCE [LARGE SCALE GENOMIC DNA]</scope>
    <source>
        <strain evidence="2">Se-Cadez</strain>
    </source>
</reference>
<dbReference type="InterPro" id="IPR008136">
    <property type="entry name" value="CinA_C"/>
</dbReference>
<evidence type="ECO:0000259" key="1">
    <source>
        <dbReference type="Pfam" id="PF02464"/>
    </source>
</evidence>
<dbReference type="NCBIfam" id="NF002975">
    <property type="entry name" value="PRK03661.1"/>
    <property type="match status" value="1"/>
</dbReference>
<dbReference type="Pfam" id="PF02464">
    <property type="entry name" value="CinA"/>
    <property type="match status" value="1"/>
</dbReference>
<dbReference type="RefSeq" id="WP_078487845.1">
    <property type="nucleotide sequence ID" value="NZ_MPRJ01000069.1"/>
</dbReference>
<dbReference type="EMBL" id="MPRJ01000069">
    <property type="protein sequence ID" value="OOZ35878.1"/>
    <property type="molecule type" value="Genomic_DNA"/>
</dbReference>
<organism evidence="2 3">
    <name type="scientific">Solemya velesiana gill symbiont</name>
    <dbReference type="NCBI Taxonomy" id="1918948"/>
    <lineage>
        <taxon>Bacteria</taxon>
        <taxon>Pseudomonadati</taxon>
        <taxon>Pseudomonadota</taxon>
        <taxon>Gammaproteobacteria</taxon>
        <taxon>sulfur-oxidizing symbionts</taxon>
    </lineage>
</organism>
<dbReference type="AlphaFoldDB" id="A0A1T2KSN4"/>
<dbReference type="Proteomes" id="UP000190896">
    <property type="component" value="Unassembled WGS sequence"/>
</dbReference>
<gene>
    <name evidence="2" type="ORF">BOW51_09870</name>
</gene>
<dbReference type="SUPFAM" id="SSF142433">
    <property type="entry name" value="CinA-like"/>
    <property type="match status" value="1"/>
</dbReference>
<accession>A0A1T2KSN4</accession>
<feature type="domain" description="CinA C-terminal" evidence="1">
    <location>
        <begin position="6"/>
        <end position="158"/>
    </location>
</feature>
<dbReference type="OrthoDB" id="9801454at2"/>
<dbReference type="Gene3D" id="3.90.950.20">
    <property type="entry name" value="CinA-like"/>
    <property type="match status" value="1"/>
</dbReference>
<dbReference type="InterPro" id="IPR036653">
    <property type="entry name" value="CinA-like_C"/>
</dbReference>
<name>A0A1T2KSN4_9GAMM</name>
<evidence type="ECO:0000313" key="2">
    <source>
        <dbReference type="EMBL" id="OOZ35878.1"/>
    </source>
</evidence>
<comment type="caution">
    <text evidence="2">The sequence shown here is derived from an EMBL/GenBank/DDBJ whole genome shotgun (WGS) entry which is preliminary data.</text>
</comment>
<dbReference type="NCBIfam" id="TIGR00199">
    <property type="entry name" value="PncC_domain"/>
    <property type="match status" value="1"/>
</dbReference>
<evidence type="ECO:0000313" key="3">
    <source>
        <dbReference type="Proteomes" id="UP000190896"/>
    </source>
</evidence>